<dbReference type="RefSeq" id="WP_115612073.1">
    <property type="nucleotide sequence ID" value="NZ_UFUW01000001.1"/>
</dbReference>
<evidence type="ECO:0000256" key="5">
    <source>
        <dbReference type="ARBA" id="ARBA00022989"/>
    </source>
</evidence>
<keyword evidence="4 7" id="KW-0812">Transmembrane</keyword>
<evidence type="ECO:0000313" key="10">
    <source>
        <dbReference type="Proteomes" id="UP000254572"/>
    </source>
</evidence>
<dbReference type="GO" id="GO:0016020">
    <property type="term" value="C:membrane"/>
    <property type="evidence" value="ECO:0007669"/>
    <property type="project" value="UniProtKB-SubCell"/>
</dbReference>
<evidence type="ECO:0000256" key="7">
    <source>
        <dbReference type="SAM" id="Phobius"/>
    </source>
</evidence>
<evidence type="ECO:0000313" key="9">
    <source>
        <dbReference type="EMBL" id="SUX24436.1"/>
    </source>
</evidence>
<organism evidence="9 10">
    <name type="scientific">Cardiobacterium valvarum</name>
    <dbReference type="NCBI Taxonomy" id="194702"/>
    <lineage>
        <taxon>Bacteria</taxon>
        <taxon>Pseudomonadati</taxon>
        <taxon>Pseudomonadota</taxon>
        <taxon>Gammaproteobacteria</taxon>
        <taxon>Cardiobacteriales</taxon>
        <taxon>Cardiobacteriaceae</taxon>
        <taxon>Cardiobacterium</taxon>
    </lineage>
</organism>
<dbReference type="PANTHER" id="PTHR30576">
    <property type="entry name" value="COLANIC BIOSYNTHESIS UDP-GLUCOSE LIPID CARRIER TRANSFERASE"/>
    <property type="match status" value="1"/>
</dbReference>
<dbReference type="Pfam" id="PF13727">
    <property type="entry name" value="CoA_binding_3"/>
    <property type="match status" value="1"/>
</dbReference>
<keyword evidence="6 7" id="KW-0472">Membrane</keyword>
<feature type="transmembrane region" description="Helical" evidence="7">
    <location>
        <begin position="285"/>
        <end position="305"/>
    </location>
</feature>
<reference evidence="9 10" key="1">
    <citation type="submission" date="2018-06" db="EMBL/GenBank/DDBJ databases">
        <authorList>
            <consortium name="Pathogen Informatics"/>
            <person name="Doyle S."/>
        </authorList>
    </citation>
    <scope>NUCLEOTIDE SEQUENCE [LARGE SCALE GENOMIC DNA]</scope>
    <source>
        <strain evidence="9 10">NCTC13294</strain>
    </source>
</reference>
<dbReference type="NCBIfam" id="TIGR03025">
    <property type="entry name" value="EPS_sugtrans"/>
    <property type="match status" value="1"/>
</dbReference>
<comment type="subcellular location">
    <subcellularLocation>
        <location evidence="1">Membrane</location>
        <topology evidence="1">Multi-pass membrane protein</topology>
    </subcellularLocation>
</comment>
<evidence type="ECO:0000256" key="3">
    <source>
        <dbReference type="ARBA" id="ARBA00022679"/>
    </source>
</evidence>
<dbReference type="OrthoDB" id="9808602at2"/>
<evidence type="ECO:0000256" key="4">
    <source>
        <dbReference type="ARBA" id="ARBA00022692"/>
    </source>
</evidence>
<dbReference type="NCBIfam" id="TIGR03023">
    <property type="entry name" value="WcaJ_sugtrans"/>
    <property type="match status" value="1"/>
</dbReference>
<feature type="transmembrane region" description="Helical" evidence="7">
    <location>
        <begin position="54"/>
        <end position="73"/>
    </location>
</feature>
<dbReference type="InterPro" id="IPR017475">
    <property type="entry name" value="EPS_sugar_tfrase"/>
</dbReference>
<dbReference type="GO" id="GO:0016780">
    <property type="term" value="F:phosphotransferase activity, for other substituted phosphate groups"/>
    <property type="evidence" value="ECO:0007669"/>
    <property type="project" value="TreeGrafter"/>
</dbReference>
<feature type="transmembrane region" description="Helical" evidence="7">
    <location>
        <begin position="117"/>
        <end position="139"/>
    </location>
</feature>
<feature type="transmembrane region" description="Helical" evidence="7">
    <location>
        <begin position="20"/>
        <end position="42"/>
    </location>
</feature>
<keyword evidence="10" id="KW-1185">Reference proteome</keyword>
<feature type="domain" description="Bacterial sugar transferase" evidence="8">
    <location>
        <begin position="279"/>
        <end position="459"/>
    </location>
</feature>
<feature type="transmembrane region" description="Helical" evidence="7">
    <location>
        <begin position="85"/>
        <end position="105"/>
    </location>
</feature>
<evidence type="ECO:0000256" key="2">
    <source>
        <dbReference type="ARBA" id="ARBA00006464"/>
    </source>
</evidence>
<dbReference type="Proteomes" id="UP000254572">
    <property type="component" value="Unassembled WGS sequence"/>
</dbReference>
<keyword evidence="3 9" id="KW-0808">Transferase</keyword>
<protein>
    <submittedName>
        <fullName evidence="9">Colanic biosynthesis UDP-glucose lipid carrier transferase</fullName>
    </submittedName>
</protein>
<keyword evidence="5 7" id="KW-1133">Transmembrane helix</keyword>
<dbReference type="PANTHER" id="PTHR30576:SF0">
    <property type="entry name" value="UNDECAPRENYL-PHOSPHATE N-ACETYLGALACTOSAMINYL 1-PHOSPHATE TRANSFERASE-RELATED"/>
    <property type="match status" value="1"/>
</dbReference>
<proteinExistence type="inferred from homology"/>
<dbReference type="InterPro" id="IPR017473">
    <property type="entry name" value="Undecaprenyl-P_gluc_Ptfrase"/>
</dbReference>
<evidence type="ECO:0000256" key="6">
    <source>
        <dbReference type="ARBA" id="ARBA00023136"/>
    </source>
</evidence>
<dbReference type="InterPro" id="IPR003362">
    <property type="entry name" value="Bact_transf"/>
</dbReference>
<name>A0A381EBR3_9GAMM</name>
<comment type="similarity">
    <text evidence="2">Belongs to the bacterial sugar transferase family.</text>
</comment>
<dbReference type="Pfam" id="PF02397">
    <property type="entry name" value="Bac_transf"/>
    <property type="match status" value="1"/>
</dbReference>
<dbReference type="AlphaFoldDB" id="A0A381EBR3"/>
<gene>
    <name evidence="9" type="primary">wcaJ</name>
    <name evidence="9" type="ORF">NCTC13294_01869</name>
</gene>
<evidence type="ECO:0000256" key="1">
    <source>
        <dbReference type="ARBA" id="ARBA00004141"/>
    </source>
</evidence>
<accession>A0A381EBR3</accession>
<dbReference type="EMBL" id="UFUW01000001">
    <property type="protein sequence ID" value="SUX24436.1"/>
    <property type="molecule type" value="Genomic_DNA"/>
</dbReference>
<evidence type="ECO:0000259" key="8">
    <source>
        <dbReference type="Pfam" id="PF02397"/>
    </source>
</evidence>
<sequence>MTHQLPANPARNGATHHMHWLAKTVDAILIYLAGALTFWAYFGYPIWQWERYQWMTTLSSLAAVYLFSAGGVYRSWWGTLRGSLFLRLVRGYTYLAALIVAYLYLTKAGHHFSRLWFGIWLSTACAACITIRLFAYTLLNRLRGAGYNTRHIALIGSQAACRDIYRSVRREPLSGYRITQIRLTDTEEAHYHDIDDIRAYDPTRDGEPPCDEIWICLPLVDANTVSDIFDTLKYSTANIRYIPRLRDIRLINYRASNIVGHYALDLSISPMHGGKRFAKWLEDKTIAILALILLSPLLILVALWIRVTSGSPVFYRQERVGWNGDTFNIIKYRTMPVDNEKSGSTWGGAAEKPTIPLGRWLRRLSIDELPQFWNVLKGEMSVVGPRPERPQYVEQFKSQIPGYMQKHMVKAGITGWAQVNGWRGDTDLEERINYDLWYINNWSLALDLKIIALTALRVFHDRHAQ</sequence>